<sequence>MVRYRRPGPECWDAVVTAACEETRHSWDAARALAQAGPAVSAHADRIARALDERRGRGDELACALAGLGDLRALPALRRLARDGHFPTHRMHVRVLAALPAAELLPAMRAVLRQDPPKYHASTSVLELLAQWGPASAPALPEVLPYLDGPYAYDALRVLGRTGPAAAGAADRLAGFATGRAPQARRHHPRLAAWAHWRATGDPALALAVCGAAVGSGSASHGLPFLADLGPLAAAHADTVRALVESPGAWTRVAAAHAYWRITGDPEPAVPVLLAEVDPEWTGLPALPRREAVRHLGEIGAPAAAAAPLLRRILAAEERLSHPYDSVRILADEAYVRTLTEALARIGASADGGPAAAPMPAPAPSPGLRRGVLVRWLGPRGARTR</sequence>
<name>A0A5J6JD97_STRVI</name>
<organism evidence="1 2">
    <name type="scientific">Streptomyces vinaceus</name>
    <dbReference type="NCBI Taxonomy" id="1960"/>
    <lineage>
        <taxon>Bacteria</taxon>
        <taxon>Bacillati</taxon>
        <taxon>Actinomycetota</taxon>
        <taxon>Actinomycetes</taxon>
        <taxon>Kitasatosporales</taxon>
        <taxon>Streptomycetaceae</taxon>
        <taxon>Streptomyces</taxon>
    </lineage>
</organism>
<evidence type="ECO:0000313" key="2">
    <source>
        <dbReference type="Proteomes" id="UP000325563"/>
    </source>
</evidence>
<keyword evidence="2" id="KW-1185">Reference proteome</keyword>
<gene>
    <name evidence="1" type="ORF">CP980_23670</name>
</gene>
<dbReference type="KEGG" id="svn:CP980_23670"/>
<evidence type="ECO:0000313" key="1">
    <source>
        <dbReference type="EMBL" id="QEV47671.1"/>
    </source>
</evidence>
<reference evidence="1 2" key="1">
    <citation type="submission" date="2017-09" db="EMBL/GenBank/DDBJ databases">
        <authorList>
            <person name="Lee N."/>
            <person name="Cho B.-K."/>
        </authorList>
    </citation>
    <scope>NUCLEOTIDE SEQUENCE [LARGE SCALE GENOMIC DNA]</scope>
    <source>
        <strain evidence="1 2">ATCC 27476</strain>
    </source>
</reference>
<dbReference type="AlphaFoldDB" id="A0A5J6JD97"/>
<dbReference type="Proteomes" id="UP000325563">
    <property type="component" value="Chromosome"/>
</dbReference>
<accession>A0A5J6JD97</accession>
<proteinExistence type="predicted"/>
<protein>
    <recommendedName>
        <fullName evidence="3">HEAT repeat domain-containing protein</fullName>
    </recommendedName>
</protein>
<evidence type="ECO:0008006" key="3">
    <source>
        <dbReference type="Google" id="ProtNLM"/>
    </source>
</evidence>
<dbReference type="EMBL" id="CP023692">
    <property type="protein sequence ID" value="QEV47671.1"/>
    <property type="molecule type" value="Genomic_DNA"/>
</dbReference>